<evidence type="ECO:0000256" key="2">
    <source>
        <dbReference type="ARBA" id="ARBA00022448"/>
    </source>
</evidence>
<reference evidence="6 7" key="1">
    <citation type="submission" date="2015-07" db="EMBL/GenBank/DDBJ databases">
        <title>Genome sequence of Levilinea saccharolytica DSM 16555.</title>
        <authorList>
            <person name="Hemp J."/>
            <person name="Ward L.M."/>
            <person name="Pace L.A."/>
            <person name="Fischer W.W."/>
        </authorList>
    </citation>
    <scope>NUCLEOTIDE SEQUENCE [LARGE SCALE GENOMIC DNA]</scope>
    <source>
        <strain evidence="6 7">KIBI-1</strain>
    </source>
</reference>
<comment type="similarity">
    <text evidence="1">Belongs to the ABC transporter superfamily.</text>
</comment>
<feature type="domain" description="ABC transporter" evidence="5">
    <location>
        <begin position="10"/>
        <end position="242"/>
    </location>
</feature>
<dbReference type="InterPro" id="IPR027417">
    <property type="entry name" value="P-loop_NTPase"/>
</dbReference>
<gene>
    <name evidence="6" type="ORF">ADN01_15610</name>
</gene>
<dbReference type="RefSeq" id="WP_062416849.1">
    <property type="nucleotide sequence ID" value="NZ_DF967974.1"/>
</dbReference>
<dbReference type="PATRIC" id="fig|229921.5.peg.1299"/>
<dbReference type="PROSITE" id="PS50893">
    <property type="entry name" value="ABC_TRANSPORTER_2"/>
    <property type="match status" value="1"/>
</dbReference>
<dbReference type="CDD" id="cd03235">
    <property type="entry name" value="ABC_Metallic_Cations"/>
    <property type="match status" value="1"/>
</dbReference>
<proteinExistence type="inferred from homology"/>
<comment type="caution">
    <text evidence="6">The sequence shown here is derived from an EMBL/GenBank/DDBJ whole genome shotgun (WGS) entry which is preliminary data.</text>
</comment>
<dbReference type="Pfam" id="PF00005">
    <property type="entry name" value="ABC_tran"/>
    <property type="match status" value="1"/>
</dbReference>
<evidence type="ECO:0000256" key="1">
    <source>
        <dbReference type="ARBA" id="ARBA00005417"/>
    </source>
</evidence>
<keyword evidence="3" id="KW-0547">Nucleotide-binding</keyword>
<dbReference type="GO" id="GO:0005524">
    <property type="term" value="F:ATP binding"/>
    <property type="evidence" value="ECO:0007669"/>
    <property type="project" value="UniProtKB-KW"/>
</dbReference>
<dbReference type="SUPFAM" id="SSF52540">
    <property type="entry name" value="P-loop containing nucleoside triphosphate hydrolases"/>
    <property type="match status" value="1"/>
</dbReference>
<keyword evidence="4" id="KW-0067">ATP-binding</keyword>
<protein>
    <submittedName>
        <fullName evidence="6">ABC transporter</fullName>
    </submittedName>
</protein>
<keyword evidence="7" id="KW-1185">Reference proteome</keyword>
<accession>A0A0P6XCN4</accession>
<keyword evidence="2" id="KW-0813">Transport</keyword>
<evidence type="ECO:0000256" key="4">
    <source>
        <dbReference type="ARBA" id="ARBA00022840"/>
    </source>
</evidence>
<evidence type="ECO:0000259" key="5">
    <source>
        <dbReference type="PROSITE" id="PS50893"/>
    </source>
</evidence>
<dbReference type="InterPro" id="IPR017871">
    <property type="entry name" value="ABC_transporter-like_CS"/>
</dbReference>
<dbReference type="EMBL" id="LGCM01000058">
    <property type="protein sequence ID" value="KPL77992.1"/>
    <property type="molecule type" value="Genomic_DNA"/>
</dbReference>
<dbReference type="Gene3D" id="3.40.50.300">
    <property type="entry name" value="P-loop containing nucleotide triphosphate hydrolases"/>
    <property type="match status" value="1"/>
</dbReference>
<dbReference type="PROSITE" id="PS00211">
    <property type="entry name" value="ABC_TRANSPORTER_1"/>
    <property type="match status" value="1"/>
</dbReference>
<dbReference type="InterPro" id="IPR003439">
    <property type="entry name" value="ABC_transporter-like_ATP-bd"/>
</dbReference>
<organism evidence="6 7">
    <name type="scientific">Levilinea saccharolytica</name>
    <dbReference type="NCBI Taxonomy" id="229921"/>
    <lineage>
        <taxon>Bacteria</taxon>
        <taxon>Bacillati</taxon>
        <taxon>Chloroflexota</taxon>
        <taxon>Anaerolineae</taxon>
        <taxon>Anaerolineales</taxon>
        <taxon>Anaerolineaceae</taxon>
        <taxon>Levilinea</taxon>
    </lineage>
</organism>
<dbReference type="GO" id="GO:0016887">
    <property type="term" value="F:ATP hydrolysis activity"/>
    <property type="evidence" value="ECO:0007669"/>
    <property type="project" value="InterPro"/>
</dbReference>
<dbReference type="PANTHER" id="PTHR42734:SF5">
    <property type="entry name" value="IRON TRANSPORT SYSTEM ATP-BINDING PROTEIN HI_0361-RELATED"/>
    <property type="match status" value="1"/>
</dbReference>
<sequence>MEHSLEPAHLEVKNLQVGYNGHTALADVTFTVPAGGLVAVVGPNGAGKSTLFKALVGLLPRRGGSVLIHRQPAGLTLYCVAYVPQREEVDWRFPVTVMDVVMMGRYGRIPWFRRPSKEDVQACQLGLDKMGIGHLARRSIGDLSGGQQQRVFLARALAQQPHILLLDEPFTGVDAATQEATLNLLEDLHHQGVTVIVSTHDLNMAATRFEQVLLLNRRVLAFGTPAEVFTPEHIHEAFSGQVLNIGGVMVVDQCCPPAEGGGEAL</sequence>
<evidence type="ECO:0000313" key="6">
    <source>
        <dbReference type="EMBL" id="KPL77992.1"/>
    </source>
</evidence>
<dbReference type="PANTHER" id="PTHR42734">
    <property type="entry name" value="METAL TRANSPORT SYSTEM ATP-BINDING PROTEIN TM_0124-RELATED"/>
    <property type="match status" value="1"/>
</dbReference>
<dbReference type="OrthoDB" id="9806726at2"/>
<name>A0A0P6XCN4_9CHLR</name>
<dbReference type="Proteomes" id="UP000050501">
    <property type="component" value="Unassembled WGS sequence"/>
</dbReference>
<dbReference type="AlphaFoldDB" id="A0A0P6XCN4"/>
<dbReference type="STRING" id="229921.ADN01_15610"/>
<evidence type="ECO:0000256" key="3">
    <source>
        <dbReference type="ARBA" id="ARBA00022741"/>
    </source>
</evidence>
<evidence type="ECO:0000313" key="7">
    <source>
        <dbReference type="Proteomes" id="UP000050501"/>
    </source>
</evidence>
<dbReference type="InterPro" id="IPR050153">
    <property type="entry name" value="Metal_Ion_Import_ABC"/>
</dbReference>
<dbReference type="SMART" id="SM00382">
    <property type="entry name" value="AAA"/>
    <property type="match status" value="1"/>
</dbReference>
<dbReference type="FunFam" id="3.40.50.300:FF:000134">
    <property type="entry name" value="Iron-enterobactin ABC transporter ATP-binding protein"/>
    <property type="match status" value="1"/>
</dbReference>
<dbReference type="InterPro" id="IPR003593">
    <property type="entry name" value="AAA+_ATPase"/>
</dbReference>